<dbReference type="SUPFAM" id="SSF50370">
    <property type="entry name" value="Ricin B-like lectins"/>
    <property type="match status" value="1"/>
</dbReference>
<sequence>MKVEEARPASPSRRRWASGLAALAAATLAAGGLAVVTATPAAAATVDTNAWYVLVNRNSGKALDVYNLATNDGARITQWTRNNGNQQQWQFVDSGGGYYRVKSRHSGKVLDVYNFSTANGASIVQWSDGNGTNQQFRLADSDGGYVRLINRNSNKAVEVQSASTADGGNIVQYDDWNGSNQQWQLVRVDGGGNPTEPPPPGGGTSGCGKAPGIASGTHTIGNRSFIVRIPANYNQNNQYRLVFGLHWWGGTAVDVDTGQTVDRNTWSYYGLQRLANNSTIFVAPQGIGNGWANTGGEDVTFIDNVRNRIESALCVNTRQRFSIGFSYGGAMSYALACARPDIFRAVVVQSAPRELSGCSGGTQPVAYLGVHGIGDNPASGRAMRDRFVQNNGCTAQSPREPAAGSLTHIVTNYTGCRAGYPVAWAAFDGGHIAAPQDGAGGDSGARTWVPALAWNFITQFQ</sequence>
<reference evidence="10 11" key="1">
    <citation type="submission" date="2018-01" db="EMBL/GenBank/DDBJ databases">
        <title>Draft genome sequence of Jishengella endophytica.</title>
        <authorList>
            <person name="Sahin N."/>
            <person name="Ay H."/>
            <person name="Saygin H."/>
        </authorList>
    </citation>
    <scope>NUCLEOTIDE SEQUENCE [LARGE SCALE GENOMIC DNA]</scope>
    <source>
        <strain evidence="10 11">DSM 45430</strain>
    </source>
</reference>
<dbReference type="AlphaFoldDB" id="A0A2W2D6W0"/>
<dbReference type="InterPro" id="IPR006311">
    <property type="entry name" value="TAT_signal"/>
</dbReference>
<dbReference type="Proteomes" id="UP000248627">
    <property type="component" value="Unassembled WGS sequence"/>
</dbReference>
<evidence type="ECO:0000313" key="10">
    <source>
        <dbReference type="EMBL" id="PZF99468.1"/>
    </source>
</evidence>
<evidence type="ECO:0000256" key="6">
    <source>
        <dbReference type="ARBA" id="ARBA00022801"/>
    </source>
</evidence>
<keyword evidence="7" id="KW-0119">Carbohydrate metabolism</keyword>
<gene>
    <name evidence="10" type="ORF">C1I93_05755</name>
</gene>
<organism evidence="10 11">
    <name type="scientific">Micromonospora endophytica</name>
    <dbReference type="NCBI Taxonomy" id="515350"/>
    <lineage>
        <taxon>Bacteria</taxon>
        <taxon>Bacillati</taxon>
        <taxon>Actinomycetota</taxon>
        <taxon>Actinomycetes</taxon>
        <taxon>Micromonosporales</taxon>
        <taxon>Micromonosporaceae</taxon>
        <taxon>Micromonospora</taxon>
    </lineage>
</organism>
<evidence type="ECO:0000313" key="11">
    <source>
        <dbReference type="Proteomes" id="UP000248627"/>
    </source>
</evidence>
<dbReference type="InterPro" id="IPR035992">
    <property type="entry name" value="Ricin_B-like_lectins"/>
</dbReference>
<dbReference type="Pfam" id="PF14200">
    <property type="entry name" value="RicinB_lectin_2"/>
    <property type="match status" value="2"/>
</dbReference>
<evidence type="ECO:0000256" key="7">
    <source>
        <dbReference type="ARBA" id="ARBA00023277"/>
    </source>
</evidence>
<evidence type="ECO:0000256" key="3">
    <source>
        <dbReference type="ARBA" id="ARBA00022525"/>
    </source>
</evidence>
<dbReference type="ESTHER" id="9actn-a0a2w2d6w0">
    <property type="family name" value="FaeC"/>
</dbReference>
<keyword evidence="4" id="KW-0858">Xylan degradation</keyword>
<evidence type="ECO:0000256" key="9">
    <source>
        <dbReference type="ARBA" id="ARBA00025250"/>
    </source>
</evidence>
<evidence type="ECO:0000256" key="4">
    <source>
        <dbReference type="ARBA" id="ARBA00022651"/>
    </source>
</evidence>
<dbReference type="Gene3D" id="2.80.10.50">
    <property type="match status" value="3"/>
</dbReference>
<comment type="caution">
    <text evidence="10">The sequence shown here is derived from an EMBL/GenBank/DDBJ whole genome shotgun (WGS) entry which is preliminary data.</text>
</comment>
<dbReference type="PROSITE" id="PS51318">
    <property type="entry name" value="TAT"/>
    <property type="match status" value="1"/>
</dbReference>
<dbReference type="GO" id="GO:0005576">
    <property type="term" value="C:extracellular region"/>
    <property type="evidence" value="ECO:0007669"/>
    <property type="project" value="UniProtKB-SubCell"/>
</dbReference>
<keyword evidence="6 10" id="KW-0378">Hydrolase</keyword>
<keyword evidence="5" id="KW-0732">Signal</keyword>
<dbReference type="Gene3D" id="3.40.50.1820">
    <property type="entry name" value="alpha/beta hydrolase"/>
    <property type="match status" value="1"/>
</dbReference>
<dbReference type="GO" id="GO:0030600">
    <property type="term" value="F:feruloyl esterase activity"/>
    <property type="evidence" value="ECO:0007669"/>
    <property type="project" value="InterPro"/>
</dbReference>
<dbReference type="RefSeq" id="WP_111242174.1">
    <property type="nucleotide sequence ID" value="NZ_AP023358.1"/>
</dbReference>
<protein>
    <submittedName>
        <fullName evidence="10">Glycosyl hydrolase</fullName>
    </submittedName>
</protein>
<dbReference type="PANTHER" id="PTHR38050">
    <property type="match status" value="1"/>
</dbReference>
<proteinExistence type="inferred from homology"/>
<evidence type="ECO:0000256" key="2">
    <source>
        <dbReference type="ARBA" id="ARBA00010278"/>
    </source>
</evidence>
<comment type="subcellular location">
    <subcellularLocation>
        <location evidence="1">Secreted</location>
    </subcellularLocation>
</comment>
<keyword evidence="11" id="KW-1185">Reference proteome</keyword>
<dbReference type="EMBL" id="POTX01000023">
    <property type="protein sequence ID" value="PZF99468.1"/>
    <property type="molecule type" value="Genomic_DNA"/>
</dbReference>
<dbReference type="InterPro" id="IPR000772">
    <property type="entry name" value="Ricin_B_lectin"/>
</dbReference>
<evidence type="ECO:0000256" key="1">
    <source>
        <dbReference type="ARBA" id="ARBA00004613"/>
    </source>
</evidence>
<dbReference type="InterPro" id="IPR043595">
    <property type="entry name" value="FaeB/C/D"/>
</dbReference>
<evidence type="ECO:0000256" key="8">
    <source>
        <dbReference type="ARBA" id="ARBA00023326"/>
    </source>
</evidence>
<name>A0A2W2D6W0_9ACTN</name>
<dbReference type="PROSITE" id="PS50231">
    <property type="entry name" value="RICIN_B_LECTIN"/>
    <property type="match status" value="1"/>
</dbReference>
<dbReference type="GO" id="GO:0045493">
    <property type="term" value="P:xylan catabolic process"/>
    <property type="evidence" value="ECO:0007669"/>
    <property type="project" value="UniProtKB-KW"/>
</dbReference>
<keyword evidence="3" id="KW-0964">Secreted</keyword>
<keyword evidence="8" id="KW-0624">Polysaccharide degradation</keyword>
<accession>A0A2W2D6W0</accession>
<comment type="similarity">
    <text evidence="2">Belongs to the faeC family.</text>
</comment>
<comment type="function">
    <text evidence="9">Involved in degradation of plant cell walls. Hydrolyzes the feruloyl-arabinose ester bond in arabinoxylans, and the feruloyl-galactose ester bond in pectin. Active against paranitrophenyl-acetate, methyl ferulate and wheat arabinoxylan.</text>
</comment>
<dbReference type="InterPro" id="IPR029058">
    <property type="entry name" value="AB_hydrolase_fold"/>
</dbReference>
<dbReference type="PANTHER" id="PTHR38050:SF1">
    <property type="entry name" value="FERULOYL ESTERASE C"/>
    <property type="match status" value="1"/>
</dbReference>
<evidence type="ECO:0000256" key="5">
    <source>
        <dbReference type="ARBA" id="ARBA00022729"/>
    </source>
</evidence>
<dbReference type="SUPFAM" id="SSF53474">
    <property type="entry name" value="alpha/beta-Hydrolases"/>
    <property type="match status" value="1"/>
</dbReference>
<dbReference type="SMART" id="SM00458">
    <property type="entry name" value="RICIN"/>
    <property type="match status" value="1"/>
</dbReference>